<accession>A0A7Z2VZN9</accession>
<dbReference type="KEGG" id="mfy:HH212_20280"/>
<comment type="similarity">
    <text evidence="6">Belongs to the glycosyl hydrolase 74 family.</text>
</comment>
<dbReference type="InterPro" id="IPR008965">
    <property type="entry name" value="CBM2/CBM3_carb-bd_dom_sf"/>
</dbReference>
<dbReference type="PROSITE" id="PS51257">
    <property type="entry name" value="PROKAR_LIPOPROTEIN"/>
    <property type="match status" value="1"/>
</dbReference>
<sequence>MKTKRLAALVAAGLFACAHASAEHYHWDSVAVGGGGYVTGIIPSKSERGVVYARTDVGGAYRYDAASGRWVALLDWVSDGETGLQGVESLAIDPNDAANVYLLAGTSYFNNGKTVILHSTDYGRSFKTIDVTGKFKAHGNGMGRQSGEKLQVDPGDGAVVYAGTRRDGLFRSLDAGVTWNRLDSLPVTATANDNGIGFVLLDPTSVDNGRAQRIFVGVSRFGSAGPNLYFSYDGGDSFEPVAGGPAGLMPQRAVLSPDGALVVTYANGAGPYGTTAEPFDRGQIWEYDAAGGNWTNVTPAGLGNPFSGISMDPRDPKHLVASTINTWKLQHDNAYGDRIYSSRDGGRNWSDVVQRGFRLDSKGVDWIKTEAVHWAGSVEFDPFDTRQAWVTSGNGVFKTPDIDAAAPTWNFDVAGLEETVPTAAESVAGAPFVSVMLDYDGFVQRSPDAYGSIHQPRMGSTSGLAVAARNPNVMARAGSALYTTTNGGAGWTRSATINGSQGQLALSADGYALLHSPSNSATSYRSTDFGTNWRAIAGLAVRNARPVADRVNPTKFYAFDGGSFYASADGGASFAVKSTLAGGGASLVRATPEREGDVWVCLNDGVAHTVDGGATFARLAAVSACGAIGLGKAAPGSDYPALYMWGTVGTVHGLLRSIDKGASWVRVNDDAHEYGGTGNGQFVVGDMNTYGMVYMSTVGRGIVYGMVADNGEVTVTPAVATPGTPSAPVNKCEYLVTASWSGGYNAAVRITNNRANPVNGWTVGWTYSDGSVVQGSWNAAVTGTPPTYSASANQSWNTVIAPGGTAEFGLTVSGSALPTVTGDVCN</sequence>
<protein>
    <submittedName>
        <fullName evidence="9">Exo-alpha-sialidase</fullName>
    </submittedName>
</protein>
<dbReference type="SMART" id="SM00637">
    <property type="entry name" value="CBD_II"/>
    <property type="match status" value="1"/>
</dbReference>
<dbReference type="PANTHER" id="PTHR43739">
    <property type="entry name" value="XYLOGLUCANASE (EUROFUNG)"/>
    <property type="match status" value="1"/>
</dbReference>
<dbReference type="AlphaFoldDB" id="A0A7Z2VZN9"/>
<organism evidence="9 10">
    <name type="scientific">Massilia forsythiae</name>
    <dbReference type="NCBI Taxonomy" id="2728020"/>
    <lineage>
        <taxon>Bacteria</taxon>
        <taxon>Pseudomonadati</taxon>
        <taxon>Pseudomonadota</taxon>
        <taxon>Betaproteobacteria</taxon>
        <taxon>Burkholderiales</taxon>
        <taxon>Oxalobacteraceae</taxon>
        <taxon>Telluria group</taxon>
        <taxon>Massilia</taxon>
    </lineage>
</organism>
<keyword evidence="1 7" id="KW-0732">Signal</keyword>
<dbReference type="EMBL" id="CP051685">
    <property type="protein sequence ID" value="QJE02069.1"/>
    <property type="molecule type" value="Genomic_DNA"/>
</dbReference>
<evidence type="ECO:0000256" key="3">
    <source>
        <dbReference type="ARBA" id="ARBA00023277"/>
    </source>
</evidence>
<dbReference type="GO" id="GO:0004553">
    <property type="term" value="F:hydrolase activity, hydrolyzing O-glycosyl compounds"/>
    <property type="evidence" value="ECO:0007669"/>
    <property type="project" value="InterPro"/>
</dbReference>
<evidence type="ECO:0000256" key="5">
    <source>
        <dbReference type="ARBA" id="ARBA00023326"/>
    </source>
</evidence>
<name>A0A7Z2VZN9_9BURK</name>
<dbReference type="InterPro" id="IPR015943">
    <property type="entry name" value="WD40/YVTN_repeat-like_dom_sf"/>
</dbReference>
<keyword evidence="2" id="KW-0378">Hydrolase</keyword>
<evidence type="ECO:0000256" key="2">
    <source>
        <dbReference type="ARBA" id="ARBA00022801"/>
    </source>
</evidence>
<evidence type="ECO:0000313" key="9">
    <source>
        <dbReference type="EMBL" id="QJE02069.1"/>
    </source>
</evidence>
<dbReference type="Gene3D" id="2.60.40.290">
    <property type="match status" value="1"/>
</dbReference>
<evidence type="ECO:0000259" key="8">
    <source>
        <dbReference type="PROSITE" id="PS51173"/>
    </source>
</evidence>
<dbReference type="GO" id="GO:0000272">
    <property type="term" value="P:polysaccharide catabolic process"/>
    <property type="evidence" value="ECO:0007669"/>
    <property type="project" value="UniProtKB-KW"/>
</dbReference>
<dbReference type="GO" id="GO:0030247">
    <property type="term" value="F:polysaccharide binding"/>
    <property type="evidence" value="ECO:0007669"/>
    <property type="project" value="UniProtKB-UniRule"/>
</dbReference>
<evidence type="ECO:0000256" key="7">
    <source>
        <dbReference type="SAM" id="SignalP"/>
    </source>
</evidence>
<proteinExistence type="inferred from homology"/>
<feature type="domain" description="CBM2" evidence="8">
    <location>
        <begin position="722"/>
        <end position="826"/>
    </location>
</feature>
<dbReference type="InterPro" id="IPR012291">
    <property type="entry name" value="CBM2_carb-bd_dom_sf"/>
</dbReference>
<dbReference type="SUPFAM" id="SSF110296">
    <property type="entry name" value="Oligoxyloglucan reducing end-specific cellobiohydrolase"/>
    <property type="match status" value="2"/>
</dbReference>
<dbReference type="CDD" id="cd15482">
    <property type="entry name" value="Sialidase_non-viral"/>
    <property type="match status" value="1"/>
</dbReference>
<keyword evidence="5" id="KW-0624">Polysaccharide degradation</keyword>
<dbReference type="SUPFAM" id="SSF49384">
    <property type="entry name" value="Carbohydrate-binding domain"/>
    <property type="match status" value="1"/>
</dbReference>
<dbReference type="Pfam" id="PF00553">
    <property type="entry name" value="CBM_2"/>
    <property type="match status" value="1"/>
</dbReference>
<dbReference type="PANTHER" id="PTHR43739:SF2">
    <property type="entry name" value="OLIGOXYLOGLUCAN-REDUCING END-SPECIFIC XYLOGLUCANASE-RELATED"/>
    <property type="match status" value="1"/>
</dbReference>
<keyword evidence="3" id="KW-0119">Carbohydrate metabolism</keyword>
<dbReference type="Gene3D" id="2.130.10.10">
    <property type="entry name" value="YVTN repeat-like/Quinoprotein amine dehydrogenase"/>
    <property type="match status" value="2"/>
</dbReference>
<evidence type="ECO:0000256" key="6">
    <source>
        <dbReference type="ARBA" id="ARBA00037986"/>
    </source>
</evidence>
<evidence type="ECO:0000256" key="1">
    <source>
        <dbReference type="ARBA" id="ARBA00022729"/>
    </source>
</evidence>
<dbReference type="RefSeq" id="WP_170204156.1">
    <property type="nucleotide sequence ID" value="NZ_CP051685.1"/>
</dbReference>
<gene>
    <name evidence="9" type="ORF">HH212_20280</name>
</gene>
<keyword evidence="10" id="KW-1185">Reference proteome</keyword>
<dbReference type="InterPro" id="IPR001919">
    <property type="entry name" value="CBD2"/>
</dbReference>
<dbReference type="GO" id="GO:0010411">
    <property type="term" value="P:xyloglucan metabolic process"/>
    <property type="evidence" value="ECO:0007669"/>
    <property type="project" value="TreeGrafter"/>
</dbReference>
<dbReference type="InterPro" id="IPR052025">
    <property type="entry name" value="Xyloglucanase_GH74"/>
</dbReference>
<dbReference type="Proteomes" id="UP000502415">
    <property type="component" value="Chromosome"/>
</dbReference>
<dbReference type="PROSITE" id="PS51173">
    <property type="entry name" value="CBM2"/>
    <property type="match status" value="1"/>
</dbReference>
<evidence type="ECO:0000256" key="4">
    <source>
        <dbReference type="ARBA" id="ARBA00023295"/>
    </source>
</evidence>
<reference evidence="9 10" key="1">
    <citation type="submission" date="2020-04" db="EMBL/GenBank/DDBJ databases">
        <title>Genome sequencing of novel species.</title>
        <authorList>
            <person name="Heo J."/>
            <person name="Kim S.-J."/>
            <person name="Kim J.-S."/>
            <person name="Hong S.-B."/>
            <person name="Kwon S.-W."/>
        </authorList>
    </citation>
    <scope>NUCLEOTIDE SEQUENCE [LARGE SCALE GENOMIC DNA]</scope>
    <source>
        <strain evidence="9 10">GN2-R2</strain>
    </source>
</reference>
<feature type="signal peptide" evidence="7">
    <location>
        <begin position="1"/>
        <end position="22"/>
    </location>
</feature>
<evidence type="ECO:0000313" key="10">
    <source>
        <dbReference type="Proteomes" id="UP000502415"/>
    </source>
</evidence>
<keyword evidence="4" id="KW-0326">Glycosidase</keyword>
<feature type="chain" id="PRO_5030646793" evidence="7">
    <location>
        <begin position="23"/>
        <end position="826"/>
    </location>
</feature>